<dbReference type="VEuPathDB" id="FungiDB:Bcin14g04270"/>
<evidence type="ECO:0000256" key="1">
    <source>
        <dbReference type="SAM" id="Phobius"/>
    </source>
</evidence>
<dbReference type="GO" id="GO:0038038">
    <property type="term" value="C:G protein-coupled receptor homodimeric complex"/>
    <property type="evidence" value="ECO:0007669"/>
    <property type="project" value="TreeGrafter"/>
</dbReference>
<feature type="transmembrane region" description="Helical" evidence="1">
    <location>
        <begin position="76"/>
        <end position="97"/>
    </location>
</feature>
<dbReference type="InterPro" id="IPR027458">
    <property type="entry name" value="STE2_TM1-TM2_sf"/>
</dbReference>
<accession>A0A384K3D5</accession>
<dbReference type="AlphaFoldDB" id="A0A384K3D5"/>
<keyword evidence="1" id="KW-0812">Transmembrane</keyword>
<feature type="transmembrane region" description="Helical" evidence="1">
    <location>
        <begin position="238"/>
        <end position="259"/>
    </location>
</feature>
<keyword evidence="1" id="KW-0472">Membrane</keyword>
<dbReference type="OrthoDB" id="5402633at2759"/>
<keyword evidence="1" id="KW-1133">Transmembrane helix</keyword>
<feature type="transmembrane region" description="Helical" evidence="1">
    <location>
        <begin position="208"/>
        <end position="226"/>
    </location>
</feature>
<feature type="transmembrane region" description="Helical" evidence="1">
    <location>
        <begin position="271"/>
        <end position="290"/>
    </location>
</feature>
<dbReference type="EMBL" id="CP009818">
    <property type="protein sequence ID" value="ATZ57272.1"/>
    <property type="molecule type" value="Genomic_DNA"/>
</dbReference>
<dbReference type="Gene3D" id="1.10.287.920">
    <property type="entry name" value="Pheromone alpha factor receptor"/>
    <property type="match status" value="1"/>
</dbReference>
<feature type="transmembrane region" description="Helical" evidence="1">
    <location>
        <begin position="37"/>
        <end position="64"/>
    </location>
</feature>
<protein>
    <submittedName>
        <fullName evidence="2">Bcste2</fullName>
    </submittedName>
</protein>
<keyword evidence="3" id="KW-1185">Reference proteome</keyword>
<sequence length="398" mass="43580">MASNSSNFDPLTQSITILMADGITTVSFTPLDIDFFYYYNVACCINYGAQAGACLLMFFVVVVLTKAVKRKTLLFVLNFLSLIFGFLRAMLYAIYFLQGFNDFYAAFTFDFSRVPRSSYASSVAGSVIPLCMTITVNMSLYLQAYTVCKNLDDIKRIILTTLSAIVALLAIGFRFAATVVNSVAILATSASSVPMQWLVKGTLVTETISIWFFSLIFTGKLVWTLYNRRRNGWRQWSAVRILAAMGGCTMVIPSIFAILEYVTPVSFPEAGSIALTSVALLLPISSLWAGMVTDEETSAIDVSNLTGSRTMLGSQSGNFSRKAHASDITAQSSHLDFSSRKGSNATMMRKGSNAMDQVTTIDCVVEDNQANRGLRDSTEMDLEAMGVRVNKSYGVQKA</sequence>
<dbReference type="PANTHER" id="PTHR28009">
    <property type="entry name" value="PHEROMONE ALPHA FACTOR RECEPTOR"/>
    <property type="match status" value="1"/>
</dbReference>
<dbReference type="RefSeq" id="XP_001547898.2">
    <property type="nucleotide sequence ID" value="XM_001547848.2"/>
</dbReference>
<dbReference type="GeneID" id="5428360"/>
<name>A0A384K3D5_BOTFB</name>
<reference evidence="2 3" key="1">
    <citation type="journal article" date="2011" name="PLoS Genet.">
        <title>Genomic analysis of the necrotrophic fungal pathogens Sclerotinia sclerotiorum and Botrytis cinerea.</title>
        <authorList>
            <person name="Amselem J."/>
            <person name="Cuomo C.A."/>
            <person name="van Kan J.A."/>
            <person name="Viaud M."/>
            <person name="Benito E.P."/>
            <person name="Couloux A."/>
            <person name="Coutinho P.M."/>
            <person name="de Vries R.P."/>
            <person name="Dyer P.S."/>
            <person name="Fillinger S."/>
            <person name="Fournier E."/>
            <person name="Gout L."/>
            <person name="Hahn M."/>
            <person name="Kohn L."/>
            <person name="Lapalu N."/>
            <person name="Plummer K.M."/>
            <person name="Pradier J.M."/>
            <person name="Quevillon E."/>
            <person name="Sharon A."/>
            <person name="Simon A."/>
            <person name="ten Have A."/>
            <person name="Tudzynski B."/>
            <person name="Tudzynski P."/>
            <person name="Wincker P."/>
            <person name="Andrew M."/>
            <person name="Anthouard V."/>
            <person name="Beever R.E."/>
            <person name="Beffa R."/>
            <person name="Benoit I."/>
            <person name="Bouzid O."/>
            <person name="Brault B."/>
            <person name="Chen Z."/>
            <person name="Choquer M."/>
            <person name="Collemare J."/>
            <person name="Cotton P."/>
            <person name="Danchin E.G."/>
            <person name="Da Silva C."/>
            <person name="Gautier A."/>
            <person name="Giraud C."/>
            <person name="Giraud T."/>
            <person name="Gonzalez C."/>
            <person name="Grossetete S."/>
            <person name="Guldener U."/>
            <person name="Henrissat B."/>
            <person name="Howlett B.J."/>
            <person name="Kodira C."/>
            <person name="Kretschmer M."/>
            <person name="Lappartient A."/>
            <person name="Leroch M."/>
            <person name="Levis C."/>
            <person name="Mauceli E."/>
            <person name="Neuveglise C."/>
            <person name="Oeser B."/>
            <person name="Pearson M."/>
            <person name="Poulain J."/>
            <person name="Poussereau N."/>
            <person name="Quesneville H."/>
            <person name="Rascle C."/>
            <person name="Schumacher J."/>
            <person name="Segurens B."/>
            <person name="Sexton A."/>
            <person name="Silva E."/>
            <person name="Sirven C."/>
            <person name="Soanes D.M."/>
            <person name="Talbot N.J."/>
            <person name="Templeton M."/>
            <person name="Yandava C."/>
            <person name="Yarden O."/>
            <person name="Zeng Q."/>
            <person name="Rollins J.A."/>
            <person name="Lebrun M.H."/>
            <person name="Dickman M."/>
        </authorList>
    </citation>
    <scope>NUCLEOTIDE SEQUENCE [LARGE SCALE GENOMIC DNA]</scope>
    <source>
        <strain evidence="2 3">B05.10</strain>
    </source>
</reference>
<feature type="transmembrane region" description="Helical" evidence="1">
    <location>
        <begin position="117"/>
        <end position="136"/>
    </location>
</feature>
<evidence type="ECO:0000313" key="3">
    <source>
        <dbReference type="Proteomes" id="UP000001798"/>
    </source>
</evidence>
<dbReference type="Pfam" id="PF02116">
    <property type="entry name" value="STE2"/>
    <property type="match status" value="1"/>
</dbReference>
<proteinExistence type="predicted"/>
<dbReference type="InterPro" id="IPR000366">
    <property type="entry name" value="GPCR_STE2"/>
</dbReference>
<dbReference type="GO" id="GO:0004932">
    <property type="term" value="F:mating-type factor pheromone receptor activity"/>
    <property type="evidence" value="ECO:0007669"/>
    <property type="project" value="InterPro"/>
</dbReference>
<dbReference type="GO" id="GO:0000750">
    <property type="term" value="P:pheromone-dependent signal transduction involved in conjugation with cellular fusion"/>
    <property type="evidence" value="ECO:0007669"/>
    <property type="project" value="TreeGrafter"/>
</dbReference>
<reference evidence="2 3" key="3">
    <citation type="journal article" date="2017" name="Mol. Plant Pathol.">
        <title>A gapless genome sequence of the fungus Botrytis cinerea.</title>
        <authorList>
            <person name="Van Kan J.A."/>
            <person name="Stassen J.H."/>
            <person name="Mosbach A."/>
            <person name="Van Der Lee T.A."/>
            <person name="Faino L."/>
            <person name="Farmer A.D."/>
            <person name="Papasotiriou D.G."/>
            <person name="Zhou S."/>
            <person name="Seidl M.F."/>
            <person name="Cottam E."/>
            <person name="Edel D."/>
            <person name="Hahn M."/>
            <person name="Schwartz D.C."/>
            <person name="Dietrich R.A."/>
            <person name="Widdison S."/>
            <person name="Scalliet G."/>
        </authorList>
    </citation>
    <scope>NUCLEOTIDE SEQUENCE [LARGE SCALE GENOMIC DNA]</scope>
    <source>
        <strain evidence="2 3">B05.10</strain>
    </source>
</reference>
<dbReference type="CDD" id="cd14939">
    <property type="entry name" value="7tmD_STE2"/>
    <property type="match status" value="1"/>
</dbReference>
<evidence type="ECO:0000313" key="2">
    <source>
        <dbReference type="EMBL" id="ATZ57272.1"/>
    </source>
</evidence>
<organism evidence="2 3">
    <name type="scientific">Botryotinia fuckeliana (strain B05.10)</name>
    <name type="common">Noble rot fungus</name>
    <name type="synonym">Botrytis cinerea</name>
    <dbReference type="NCBI Taxonomy" id="332648"/>
    <lineage>
        <taxon>Eukaryota</taxon>
        <taxon>Fungi</taxon>
        <taxon>Dikarya</taxon>
        <taxon>Ascomycota</taxon>
        <taxon>Pezizomycotina</taxon>
        <taxon>Leotiomycetes</taxon>
        <taxon>Helotiales</taxon>
        <taxon>Sclerotiniaceae</taxon>
        <taxon>Botrytis</taxon>
    </lineage>
</organism>
<dbReference type="PRINTS" id="PR00250">
    <property type="entry name" value="GPCRSTE2"/>
</dbReference>
<dbReference type="PANTHER" id="PTHR28009:SF1">
    <property type="entry name" value="PHEROMONE ALPHA FACTOR RECEPTOR"/>
    <property type="match status" value="1"/>
</dbReference>
<feature type="transmembrane region" description="Helical" evidence="1">
    <location>
        <begin position="157"/>
        <end position="188"/>
    </location>
</feature>
<dbReference type="KEGG" id="bfu:BCIN_14g04270"/>
<reference evidence="2 3" key="2">
    <citation type="journal article" date="2012" name="Eukaryot. Cell">
        <title>Genome update of Botrytis cinerea strains B05.10 and T4.</title>
        <authorList>
            <person name="Staats M."/>
            <person name="van Kan J.A."/>
        </authorList>
    </citation>
    <scope>NUCLEOTIDE SEQUENCE [LARGE SCALE GENOMIC DNA]</scope>
    <source>
        <strain evidence="2 3">B05.10</strain>
    </source>
</reference>
<dbReference type="Proteomes" id="UP000001798">
    <property type="component" value="Chromosome 14"/>
</dbReference>
<gene>
    <name evidence="2" type="primary">Bcste2</name>
    <name evidence="2" type="ORF">BCIN_14g04270</name>
</gene>